<sequence length="238" mass="26392">MATEYEHCVWFKDGLRDSLRVLIAPQREWDLSALVKKAKIAKKVKRTKRQNRDRWKAKRDVEPSNSGMRPRKKARSNGPVRVGLTVAPTEVTICKYSNRRHPNECWRATGACLRCGSTMHRVKDCPLRANQMQAPVNETVQPPRVVQQPPSGRGQARGGNGMGRGQRTPSQGTGLTEVRQPTVVYAACHREGQDAPDVITNLGSTHSYVASTVSETLGILIKNTDNELTMISPLGQSV</sequence>
<dbReference type="PANTHER" id="PTHR34482">
    <property type="entry name" value="DNA DAMAGE-INDUCIBLE PROTEIN 1-LIKE"/>
    <property type="match status" value="1"/>
</dbReference>
<feature type="region of interest" description="Disordered" evidence="2">
    <location>
        <begin position="142"/>
        <end position="178"/>
    </location>
</feature>
<evidence type="ECO:0000256" key="2">
    <source>
        <dbReference type="SAM" id="MobiDB-lite"/>
    </source>
</evidence>
<feature type="compositionally biased region" description="Basic and acidic residues" evidence="2">
    <location>
        <begin position="50"/>
        <end position="62"/>
    </location>
</feature>
<feature type="compositionally biased region" description="Low complexity" evidence="2">
    <location>
        <begin position="142"/>
        <end position="154"/>
    </location>
</feature>
<dbReference type="OrthoDB" id="1751882at2759"/>
<dbReference type="GO" id="GO:0008270">
    <property type="term" value="F:zinc ion binding"/>
    <property type="evidence" value="ECO:0007669"/>
    <property type="project" value="UniProtKB-KW"/>
</dbReference>
<dbReference type="AlphaFoldDB" id="A0A1U8J1D3"/>
<protein>
    <recommendedName>
        <fullName evidence="3">CCHC-type domain-containing protein</fullName>
    </recommendedName>
</protein>
<dbReference type="InterPro" id="IPR001878">
    <property type="entry name" value="Znf_CCHC"/>
</dbReference>
<evidence type="ECO:0000313" key="5">
    <source>
        <dbReference type="RefSeq" id="XP_016684157.1"/>
    </source>
</evidence>
<keyword evidence="1" id="KW-0863">Zinc-finger</keyword>
<evidence type="ECO:0000313" key="4">
    <source>
        <dbReference type="Proteomes" id="UP000818029"/>
    </source>
</evidence>
<reference evidence="5" key="2">
    <citation type="submission" date="2025-08" db="UniProtKB">
        <authorList>
            <consortium name="RefSeq"/>
        </authorList>
    </citation>
    <scope>IDENTIFICATION</scope>
</reference>
<keyword evidence="1" id="KW-0862">Zinc</keyword>
<keyword evidence="1" id="KW-0479">Metal-binding</keyword>
<gene>
    <name evidence="5" type="primary">LOC107902498</name>
</gene>
<dbReference type="PROSITE" id="PS50158">
    <property type="entry name" value="ZF_CCHC"/>
    <property type="match status" value="1"/>
</dbReference>
<feature type="compositionally biased region" description="Gly residues" evidence="2">
    <location>
        <begin position="155"/>
        <end position="164"/>
    </location>
</feature>
<proteinExistence type="predicted"/>
<dbReference type="Proteomes" id="UP000818029">
    <property type="component" value="Chromosome A05"/>
</dbReference>
<organism evidence="4 5">
    <name type="scientific">Gossypium hirsutum</name>
    <name type="common">Upland cotton</name>
    <name type="synonym">Gossypium mexicanum</name>
    <dbReference type="NCBI Taxonomy" id="3635"/>
    <lineage>
        <taxon>Eukaryota</taxon>
        <taxon>Viridiplantae</taxon>
        <taxon>Streptophyta</taxon>
        <taxon>Embryophyta</taxon>
        <taxon>Tracheophyta</taxon>
        <taxon>Spermatophyta</taxon>
        <taxon>Magnoliopsida</taxon>
        <taxon>eudicotyledons</taxon>
        <taxon>Gunneridae</taxon>
        <taxon>Pentapetalae</taxon>
        <taxon>rosids</taxon>
        <taxon>malvids</taxon>
        <taxon>Malvales</taxon>
        <taxon>Malvaceae</taxon>
        <taxon>Malvoideae</taxon>
        <taxon>Gossypium</taxon>
    </lineage>
</organism>
<keyword evidence="4" id="KW-1185">Reference proteome</keyword>
<accession>A0A1U8J1D3</accession>
<reference evidence="4" key="1">
    <citation type="journal article" date="2020" name="Nat. Genet.">
        <title>Genomic diversifications of five Gossypium allopolyploid species and their impact on cotton improvement.</title>
        <authorList>
            <person name="Chen Z.J."/>
            <person name="Sreedasyam A."/>
            <person name="Ando A."/>
            <person name="Song Q."/>
            <person name="De Santiago L.M."/>
            <person name="Hulse-Kemp A.M."/>
            <person name="Ding M."/>
            <person name="Ye W."/>
            <person name="Kirkbride R.C."/>
            <person name="Jenkins J."/>
            <person name="Plott C."/>
            <person name="Lovell J."/>
            <person name="Lin Y.M."/>
            <person name="Vaughn R."/>
            <person name="Liu B."/>
            <person name="Simpson S."/>
            <person name="Scheffler B.E."/>
            <person name="Wen L."/>
            <person name="Saski C.A."/>
            <person name="Grover C.E."/>
            <person name="Hu G."/>
            <person name="Conover J.L."/>
            <person name="Carlson J.W."/>
            <person name="Shu S."/>
            <person name="Boston L.B."/>
            <person name="Williams M."/>
            <person name="Peterson D.G."/>
            <person name="McGee K."/>
            <person name="Jones D.C."/>
            <person name="Wendel J.F."/>
            <person name="Stelly D.M."/>
            <person name="Grimwood J."/>
            <person name="Schmutz J."/>
        </authorList>
    </citation>
    <scope>NUCLEOTIDE SEQUENCE [LARGE SCALE GENOMIC DNA]</scope>
    <source>
        <strain evidence="4">cv. TM-1</strain>
    </source>
</reference>
<dbReference type="PANTHER" id="PTHR34482:SF36">
    <property type="entry name" value="RETROTRANSPOSON GAG DOMAIN-CONTAINING PROTEIN"/>
    <property type="match status" value="1"/>
</dbReference>
<dbReference type="RefSeq" id="XP_016684157.1">
    <property type="nucleotide sequence ID" value="XM_016828668.1"/>
</dbReference>
<evidence type="ECO:0000256" key="1">
    <source>
        <dbReference type="PROSITE-ProRule" id="PRU00047"/>
    </source>
</evidence>
<dbReference type="PaxDb" id="3635-A0A1U8J1D3"/>
<name>A0A1U8J1D3_GOSHI</name>
<evidence type="ECO:0000259" key="3">
    <source>
        <dbReference type="PROSITE" id="PS50158"/>
    </source>
</evidence>
<dbReference type="GO" id="GO:0003676">
    <property type="term" value="F:nucleic acid binding"/>
    <property type="evidence" value="ECO:0007669"/>
    <property type="project" value="InterPro"/>
</dbReference>
<feature type="region of interest" description="Disordered" evidence="2">
    <location>
        <begin position="46"/>
        <end position="79"/>
    </location>
</feature>
<feature type="domain" description="CCHC-type" evidence="3">
    <location>
        <begin position="112"/>
        <end position="126"/>
    </location>
</feature>
<dbReference type="GeneID" id="107902498"/>
<dbReference type="KEGG" id="ghi:107902498"/>